<feature type="site" description="Important for catalytic activity, responsible for pKa modulation of the active site Glu and correct orientation of both the proton donor and substrate" evidence="6">
    <location>
        <position position="173"/>
    </location>
</feature>
<dbReference type="Pfam" id="PF00652">
    <property type="entry name" value="Ricin_B_lectin"/>
    <property type="match status" value="1"/>
</dbReference>
<accession>A0A6B3C3S9</accession>
<dbReference type="EMBL" id="JAAGLU010000042">
    <property type="protein sequence ID" value="NEC91443.1"/>
    <property type="molecule type" value="Genomic_DNA"/>
</dbReference>
<dbReference type="CDD" id="cd08998">
    <property type="entry name" value="GH43_Arb43a-like"/>
    <property type="match status" value="1"/>
</dbReference>
<dbReference type="InterPro" id="IPR006710">
    <property type="entry name" value="Glyco_hydro_43"/>
</dbReference>
<dbReference type="PANTHER" id="PTHR43301">
    <property type="entry name" value="ARABINAN ENDO-1,5-ALPHA-L-ARABINOSIDASE"/>
    <property type="match status" value="1"/>
</dbReference>
<evidence type="ECO:0000256" key="3">
    <source>
        <dbReference type="ARBA" id="ARBA00022801"/>
    </source>
</evidence>
<dbReference type="Pfam" id="PF04616">
    <property type="entry name" value="Glyco_hydro_43"/>
    <property type="match status" value="1"/>
</dbReference>
<dbReference type="InterPro" id="IPR023296">
    <property type="entry name" value="Glyco_hydro_beta-prop_sf"/>
</dbReference>
<evidence type="ECO:0000313" key="9">
    <source>
        <dbReference type="EMBL" id="NEC91443.1"/>
    </source>
</evidence>
<gene>
    <name evidence="9" type="ORF">G3I71_37845</name>
</gene>
<comment type="similarity">
    <text evidence="2 7">Belongs to the glycosyl hydrolase 43 family.</text>
</comment>
<evidence type="ECO:0000259" key="8">
    <source>
        <dbReference type="SMART" id="SM00458"/>
    </source>
</evidence>
<comment type="caution">
    <text evidence="9">The sequence shown here is derived from an EMBL/GenBank/DDBJ whole genome shotgun (WGS) entry which is preliminary data.</text>
</comment>
<dbReference type="Gene3D" id="2.80.10.50">
    <property type="match status" value="3"/>
</dbReference>
<dbReference type="PROSITE" id="PS50231">
    <property type="entry name" value="RICIN_B_LECTIN"/>
    <property type="match status" value="1"/>
</dbReference>
<organism evidence="9">
    <name type="scientific">Streptomyces sp. SID12501</name>
    <dbReference type="NCBI Taxonomy" id="2706042"/>
    <lineage>
        <taxon>Bacteria</taxon>
        <taxon>Bacillati</taxon>
        <taxon>Actinomycetota</taxon>
        <taxon>Actinomycetes</taxon>
        <taxon>Kitasatosporales</taxon>
        <taxon>Streptomycetaceae</taxon>
        <taxon>Streptomyces</taxon>
    </lineage>
</organism>
<feature type="active site" description="Proton donor" evidence="5">
    <location>
        <position position="223"/>
    </location>
</feature>
<dbReference type="GO" id="GO:0004553">
    <property type="term" value="F:hydrolase activity, hydrolyzing O-glycosyl compounds"/>
    <property type="evidence" value="ECO:0007669"/>
    <property type="project" value="InterPro"/>
</dbReference>
<feature type="domain" description="Ricin B lectin" evidence="8">
    <location>
        <begin position="339"/>
        <end position="476"/>
    </location>
</feature>
<dbReference type="CDD" id="cd00161">
    <property type="entry name" value="beta-trefoil_Ricin-like"/>
    <property type="match status" value="1"/>
</dbReference>
<keyword evidence="3 7" id="KW-0378">Hydrolase</keyword>
<evidence type="ECO:0000256" key="1">
    <source>
        <dbReference type="ARBA" id="ARBA00004834"/>
    </source>
</evidence>
<dbReference type="AlphaFoldDB" id="A0A6B3C3S9"/>
<dbReference type="SMART" id="SM00458">
    <property type="entry name" value="RICIN"/>
    <property type="match status" value="1"/>
</dbReference>
<evidence type="ECO:0000256" key="5">
    <source>
        <dbReference type="PIRSR" id="PIRSR606710-1"/>
    </source>
</evidence>
<dbReference type="InterPro" id="IPR035992">
    <property type="entry name" value="Ricin_B-like_lectins"/>
</dbReference>
<dbReference type="InterPro" id="IPR000772">
    <property type="entry name" value="Ricin_B_lectin"/>
</dbReference>
<keyword evidence="4 7" id="KW-0326">Glycosidase</keyword>
<reference evidence="9" key="1">
    <citation type="submission" date="2020-01" db="EMBL/GenBank/DDBJ databases">
        <title>Insect and environment-associated Actinomycetes.</title>
        <authorList>
            <person name="Currrie C."/>
            <person name="Chevrette M."/>
            <person name="Carlson C."/>
            <person name="Stubbendieck R."/>
            <person name="Wendt-Pienkowski E."/>
        </authorList>
    </citation>
    <scope>NUCLEOTIDE SEQUENCE</scope>
    <source>
        <strain evidence="9">SID12501</strain>
    </source>
</reference>
<evidence type="ECO:0000256" key="4">
    <source>
        <dbReference type="ARBA" id="ARBA00023295"/>
    </source>
</evidence>
<dbReference type="Gene3D" id="2.115.10.20">
    <property type="entry name" value="Glycosyl hydrolase domain, family 43"/>
    <property type="match status" value="1"/>
</dbReference>
<evidence type="ECO:0000256" key="6">
    <source>
        <dbReference type="PIRSR" id="PIRSR606710-2"/>
    </source>
</evidence>
<proteinExistence type="inferred from homology"/>
<feature type="active site" description="Proton acceptor" evidence="5">
    <location>
        <position position="52"/>
    </location>
</feature>
<sequence>MTSPHTEGILLRIHRRRRRPVLAALLAATLAVLGLVATGRAQALSGDVRMHDPSVIKVGSCYYGFSTGFENDSLNPSGSITERRTCDATAATGWAKIGNVWESTPSWITAKLGATPPNIWAPDIKYFNGKYHLYYAGSRWGTSYAVMGLATATSIEGPWTDQGMVTDVNYPIDPNVDWGSDGRLYVSWGSWTGSGTYMHVLDESTGKLSTSDNNLWHISVDIENPTIILNGGYYYLFGSKGLCCSGTNSTYYTVVGRSTSITGPYLDQSGTNMASGGGTPVLAGAYPKVAAGGADAFDDGTSKFLAYHYYDGDNNGRESLDIRQVTFAGGWPVLAAPLGSANNRLLNRNSAKCADVWFASSADGAAINSGNCNGGTNQQWVLTPSGSNYRLVNVNSGKCLEIPGGSTADGATADQWTCDGGTHQLWRRTSVIGAYVTFTNVNSGLCLQVTGGSTANGAALNQSSCNTGTNQQWLVV</sequence>
<dbReference type="PANTHER" id="PTHR43301:SF3">
    <property type="entry name" value="ARABINAN ENDO-1,5-ALPHA-L-ARABINOSIDASE A-RELATED"/>
    <property type="match status" value="1"/>
</dbReference>
<comment type="pathway">
    <text evidence="1">Glycan metabolism; L-arabinan degradation.</text>
</comment>
<dbReference type="GO" id="GO:0005975">
    <property type="term" value="P:carbohydrate metabolic process"/>
    <property type="evidence" value="ECO:0007669"/>
    <property type="project" value="InterPro"/>
</dbReference>
<dbReference type="SUPFAM" id="SSF75005">
    <property type="entry name" value="Arabinanase/levansucrase/invertase"/>
    <property type="match status" value="1"/>
</dbReference>
<evidence type="ECO:0000256" key="2">
    <source>
        <dbReference type="ARBA" id="ARBA00009865"/>
    </source>
</evidence>
<protein>
    <submittedName>
        <fullName evidence="9">Family 43 glycosylhydrolase</fullName>
    </submittedName>
</protein>
<dbReference type="SUPFAM" id="SSF50370">
    <property type="entry name" value="Ricin B-like lectins"/>
    <property type="match status" value="1"/>
</dbReference>
<evidence type="ECO:0000256" key="7">
    <source>
        <dbReference type="RuleBase" id="RU361187"/>
    </source>
</evidence>
<dbReference type="InterPro" id="IPR050727">
    <property type="entry name" value="GH43_arabinanases"/>
</dbReference>
<dbReference type="RefSeq" id="WP_164322175.1">
    <property type="nucleotide sequence ID" value="NZ_JAAGLU010000042.1"/>
</dbReference>
<name>A0A6B3C3S9_9ACTN</name>